<dbReference type="InterPro" id="IPR002545">
    <property type="entry name" value="CheW-lke_dom"/>
</dbReference>
<name>A0AA37TBH9_9GAMM</name>
<organism evidence="2 3">
    <name type="scientific">Marinibactrum halimedae</name>
    <dbReference type="NCBI Taxonomy" id="1444977"/>
    <lineage>
        <taxon>Bacteria</taxon>
        <taxon>Pseudomonadati</taxon>
        <taxon>Pseudomonadota</taxon>
        <taxon>Gammaproteobacteria</taxon>
        <taxon>Cellvibrionales</taxon>
        <taxon>Cellvibrionaceae</taxon>
        <taxon>Marinibactrum</taxon>
    </lineage>
</organism>
<gene>
    <name evidence="2" type="ORF">GCM10007877_27590</name>
</gene>
<dbReference type="EMBL" id="BSPD01000065">
    <property type="protein sequence ID" value="GLS27040.1"/>
    <property type="molecule type" value="Genomic_DNA"/>
</dbReference>
<keyword evidence="3" id="KW-1185">Reference proteome</keyword>
<reference evidence="2 3" key="1">
    <citation type="journal article" date="2014" name="Int. J. Syst. Evol. Microbiol.">
        <title>Complete genome sequence of Corynebacterium casei LMG S-19264T (=DSM 44701T), isolated from a smear-ripened cheese.</title>
        <authorList>
            <consortium name="US DOE Joint Genome Institute (JGI-PGF)"/>
            <person name="Walter F."/>
            <person name="Albersmeier A."/>
            <person name="Kalinowski J."/>
            <person name="Ruckert C."/>
        </authorList>
    </citation>
    <scope>NUCLEOTIDE SEQUENCE [LARGE SCALE GENOMIC DNA]</scope>
    <source>
        <strain evidence="2 3">NBRC 110095</strain>
    </source>
</reference>
<evidence type="ECO:0000259" key="1">
    <source>
        <dbReference type="SMART" id="SM00260"/>
    </source>
</evidence>
<dbReference type="AlphaFoldDB" id="A0AA37TBH9"/>
<dbReference type="Proteomes" id="UP001156870">
    <property type="component" value="Unassembled WGS sequence"/>
</dbReference>
<dbReference type="GO" id="GO:0006935">
    <property type="term" value="P:chemotaxis"/>
    <property type="evidence" value="ECO:0007669"/>
    <property type="project" value="InterPro"/>
</dbReference>
<proteinExistence type="predicted"/>
<dbReference type="Pfam" id="PF01584">
    <property type="entry name" value="CheW"/>
    <property type="match status" value="1"/>
</dbReference>
<feature type="domain" description="CheW-like" evidence="1">
    <location>
        <begin position="4"/>
        <end position="149"/>
    </location>
</feature>
<protein>
    <submittedName>
        <fullName evidence="2">Chemotaxis protein</fullName>
    </submittedName>
</protein>
<sequence>MNNPELLEFQSVEVLPSLLLPIAEGNLVVPNVTVAEMVPWSDPIEAQGPDWLLGYFPWRNIELPLLSFEAINGGENPGRHPRSRIAVLNCTGVSSDLAFIALLTQGIPRIARVEREQIAEGDVTPKPFELMHVRIAAEDAIIPNVAALEEAVLNLPG</sequence>
<dbReference type="SMART" id="SM00260">
    <property type="entry name" value="CheW"/>
    <property type="match status" value="1"/>
</dbReference>
<accession>A0AA37TBH9</accession>
<dbReference type="InterPro" id="IPR036061">
    <property type="entry name" value="CheW-like_dom_sf"/>
</dbReference>
<dbReference type="RefSeq" id="WP_232592923.1">
    <property type="nucleotide sequence ID" value="NZ_BSPD01000065.1"/>
</dbReference>
<dbReference type="GO" id="GO:0007165">
    <property type="term" value="P:signal transduction"/>
    <property type="evidence" value="ECO:0007669"/>
    <property type="project" value="InterPro"/>
</dbReference>
<evidence type="ECO:0000313" key="3">
    <source>
        <dbReference type="Proteomes" id="UP001156870"/>
    </source>
</evidence>
<comment type="caution">
    <text evidence="2">The sequence shown here is derived from an EMBL/GenBank/DDBJ whole genome shotgun (WGS) entry which is preliminary data.</text>
</comment>
<evidence type="ECO:0000313" key="2">
    <source>
        <dbReference type="EMBL" id="GLS27040.1"/>
    </source>
</evidence>
<dbReference type="SUPFAM" id="SSF50341">
    <property type="entry name" value="CheW-like"/>
    <property type="match status" value="1"/>
</dbReference>